<feature type="transmembrane region" description="Helical" evidence="8">
    <location>
        <begin position="465"/>
        <end position="489"/>
    </location>
</feature>
<keyword evidence="5 8" id="KW-1133">Transmembrane helix</keyword>
<evidence type="ECO:0000256" key="2">
    <source>
        <dbReference type="ARBA" id="ARBA00009657"/>
    </source>
</evidence>
<name>A0A7M7M6P1_VARDE</name>
<keyword evidence="3" id="KW-1003">Cell membrane</keyword>
<dbReference type="Proteomes" id="UP000594260">
    <property type="component" value="Unplaced"/>
</dbReference>
<dbReference type="Gene3D" id="1.20.1250.20">
    <property type="entry name" value="MFS general substrate transporter like domains"/>
    <property type="match status" value="1"/>
</dbReference>
<dbReference type="GO" id="GO:0016323">
    <property type="term" value="C:basolateral plasma membrane"/>
    <property type="evidence" value="ECO:0007669"/>
    <property type="project" value="TreeGrafter"/>
</dbReference>
<dbReference type="InterPro" id="IPR036259">
    <property type="entry name" value="MFS_trans_sf"/>
</dbReference>
<dbReference type="PANTHER" id="PTHR11388">
    <property type="entry name" value="ORGANIC ANION TRANSPORTER"/>
    <property type="match status" value="1"/>
</dbReference>
<feature type="transmembrane region" description="Helical" evidence="8">
    <location>
        <begin position="260"/>
        <end position="289"/>
    </location>
</feature>
<dbReference type="PANTHER" id="PTHR11388:SF76">
    <property type="entry name" value="SOLUTE CARRIER ORGANIC ANION TRANSPORTER FAMILY MEMBER"/>
    <property type="match status" value="1"/>
</dbReference>
<dbReference type="SUPFAM" id="SSF103473">
    <property type="entry name" value="MFS general substrate transporter"/>
    <property type="match status" value="1"/>
</dbReference>
<dbReference type="NCBIfam" id="TIGR00805">
    <property type="entry name" value="oat"/>
    <property type="match status" value="1"/>
</dbReference>
<feature type="domain" description="Kazal-like" evidence="9">
    <location>
        <begin position="535"/>
        <end position="585"/>
    </location>
</feature>
<dbReference type="GeneID" id="111247168"/>
<dbReference type="GO" id="GO:0043252">
    <property type="term" value="P:sodium-independent organic anion transport"/>
    <property type="evidence" value="ECO:0007669"/>
    <property type="project" value="TreeGrafter"/>
</dbReference>
<dbReference type="PROSITE" id="PS51465">
    <property type="entry name" value="KAZAL_2"/>
    <property type="match status" value="1"/>
</dbReference>
<feature type="transmembrane region" description="Helical" evidence="8">
    <location>
        <begin position="301"/>
        <end position="328"/>
    </location>
</feature>
<dbReference type="AlphaFoldDB" id="A0A7M7M6P1"/>
<dbReference type="CDD" id="cd17336">
    <property type="entry name" value="MFS_SLCO_OATP"/>
    <property type="match status" value="1"/>
</dbReference>
<dbReference type="FunCoup" id="A0A7M7M6P1">
    <property type="interactions" value="17"/>
</dbReference>
<dbReference type="OrthoDB" id="5062115at2759"/>
<feature type="transmembrane region" description="Helical" evidence="8">
    <location>
        <begin position="85"/>
        <end position="102"/>
    </location>
</feature>
<feature type="transmembrane region" description="Helical" evidence="8">
    <location>
        <begin position="666"/>
        <end position="692"/>
    </location>
</feature>
<dbReference type="EnsemblMetazoa" id="XM_022797796">
    <property type="protein sequence ID" value="XP_022653531"/>
    <property type="gene ID" value="LOC111247168"/>
</dbReference>
<organism evidence="10 11">
    <name type="scientific">Varroa destructor</name>
    <name type="common">Honeybee mite</name>
    <dbReference type="NCBI Taxonomy" id="109461"/>
    <lineage>
        <taxon>Eukaryota</taxon>
        <taxon>Metazoa</taxon>
        <taxon>Ecdysozoa</taxon>
        <taxon>Arthropoda</taxon>
        <taxon>Chelicerata</taxon>
        <taxon>Arachnida</taxon>
        <taxon>Acari</taxon>
        <taxon>Parasitiformes</taxon>
        <taxon>Mesostigmata</taxon>
        <taxon>Gamasina</taxon>
        <taxon>Dermanyssoidea</taxon>
        <taxon>Varroidae</taxon>
        <taxon>Varroa</taxon>
    </lineage>
</organism>
<comment type="caution">
    <text evidence="8">Lacks conserved residue(s) required for the propagation of feature annotation.</text>
</comment>
<feature type="transmembrane region" description="Helical" evidence="8">
    <location>
        <begin position="713"/>
        <end position="735"/>
    </location>
</feature>
<keyword evidence="6 8" id="KW-0472">Membrane</keyword>
<feature type="transmembrane region" description="Helical" evidence="8">
    <location>
        <begin position="348"/>
        <end position="370"/>
    </location>
</feature>
<feature type="transmembrane region" description="Helical" evidence="8">
    <location>
        <begin position="496"/>
        <end position="517"/>
    </location>
</feature>
<feature type="transmembrane region" description="Helical" evidence="8">
    <location>
        <begin position="427"/>
        <end position="445"/>
    </location>
</feature>
<evidence type="ECO:0000313" key="11">
    <source>
        <dbReference type="Proteomes" id="UP000594260"/>
    </source>
</evidence>
<keyword evidence="7" id="KW-1015">Disulfide bond</keyword>
<dbReference type="Pfam" id="PF03137">
    <property type="entry name" value="OATP"/>
    <property type="match status" value="1"/>
</dbReference>
<reference evidence="10" key="1">
    <citation type="submission" date="2021-01" db="UniProtKB">
        <authorList>
            <consortium name="EnsemblMetazoa"/>
        </authorList>
    </citation>
    <scope>IDENTIFICATION</scope>
</reference>
<accession>A0A7M7M6P1</accession>
<dbReference type="GO" id="GO:0015347">
    <property type="term" value="F:sodium-independent organic anion transmembrane transporter activity"/>
    <property type="evidence" value="ECO:0007669"/>
    <property type="project" value="TreeGrafter"/>
</dbReference>
<dbReference type="KEGG" id="vde:111247168"/>
<evidence type="ECO:0000313" key="10">
    <source>
        <dbReference type="EnsemblMetazoa" id="XP_022653531"/>
    </source>
</evidence>
<feature type="transmembrane region" description="Helical" evidence="8">
    <location>
        <begin position="154"/>
        <end position="176"/>
    </location>
</feature>
<evidence type="ECO:0000256" key="4">
    <source>
        <dbReference type="ARBA" id="ARBA00022692"/>
    </source>
</evidence>
<dbReference type="GO" id="GO:0006811">
    <property type="term" value="P:monoatomic ion transport"/>
    <property type="evidence" value="ECO:0007669"/>
    <property type="project" value="UniProtKB-KW"/>
</dbReference>
<keyword evidence="8" id="KW-0813">Transport</keyword>
<dbReference type="InterPro" id="IPR002350">
    <property type="entry name" value="Kazal_dom"/>
</dbReference>
<dbReference type="InParanoid" id="A0A7M7M6P1"/>
<evidence type="ECO:0000256" key="8">
    <source>
        <dbReference type="RuleBase" id="RU362056"/>
    </source>
</evidence>
<sequence length="815" mass="90221">MRSIAGFSRFFSTYRNHSKFGVRLGFLSGVKKSFIVMTGSNDAKIPVEDPGMEKHAPYTKTEKPEDFLCGVFSWRPEWLQQFMKPIYFTFVYLLFGIFQGAMKTGLNSSMTTLERKFGMSGTMISTVLIMDNITGTIASLVIGYYATKVSRPRILVFGVWLSIMACVFFVAPHIFYGSLDIESEGGVVLQNGKRHRGASRKTTQLFTEFCDAPDESGWPLNDATSTNAFNTSLGASTGGGINLNKANRLLARPRNQEVSVAIPVVVLLSIGNMLNGIGGVSFYIAGTTYMDDNVKKKNSPIYFAAIMALRMLGPLLGVTVNSYFLTLYEHPLSPPSGLSTRDPRWVGAWWLPFAVWGSVMSVVSLPLILFPKHMRRRAADIRRYPEQNQAATGCVNKPPPKSLTNKFKRDFEDFCLAVKRLSKNPVYMWKIIGYIFILNGLGGYMMNLPKYIEHQYRVSPAKASFLTGSTKVLAMIIAIMVGGIGIRALRPSARIVCSFAVFADIVYIIVLVIAIFLPCNGWKLSGTETAPDGSLSLITVCNVRCRCGNQFQPFCDVATSRSYFSPCLAACTGNNLTNMDCSCLEDQPIEDDSFWPRRRDAKLLLDPLRRFVSGFCPNDCSNLMVFIAVTTGAKFISTLPRVGSMLVSLRCVDPADKALAIGFTSFVLNILAAIPYPLIYGGIFDSACLLWGNRDGRRGNCWFYENDTLRRRFLGVTLFFYSVGAGAMAMMAYYAKEVGDICEDDDGDTDQIELKKSVDQQTHVQHPNGNDSKKIIPDKNSCASLGDAVEGIPWIDESDLAMKGTQPPVYNFAKK</sequence>
<dbReference type="RefSeq" id="XP_022653531.1">
    <property type="nucleotide sequence ID" value="XM_022797796.1"/>
</dbReference>
<comment type="subcellular location">
    <subcellularLocation>
        <location evidence="1 8">Cell membrane</location>
        <topology evidence="1 8">Multi-pass membrane protein</topology>
    </subcellularLocation>
</comment>
<evidence type="ECO:0000259" key="9">
    <source>
        <dbReference type="PROSITE" id="PS51465"/>
    </source>
</evidence>
<evidence type="ECO:0000256" key="5">
    <source>
        <dbReference type="ARBA" id="ARBA00022989"/>
    </source>
</evidence>
<evidence type="ECO:0000256" key="7">
    <source>
        <dbReference type="ARBA" id="ARBA00023157"/>
    </source>
</evidence>
<dbReference type="InterPro" id="IPR004156">
    <property type="entry name" value="OATP"/>
</dbReference>
<keyword evidence="11" id="KW-1185">Reference proteome</keyword>
<proteinExistence type="inferred from homology"/>
<keyword evidence="4 8" id="KW-0812">Transmembrane</keyword>
<evidence type="ECO:0000256" key="6">
    <source>
        <dbReference type="ARBA" id="ARBA00023136"/>
    </source>
</evidence>
<feature type="transmembrane region" description="Helical" evidence="8">
    <location>
        <begin position="122"/>
        <end position="147"/>
    </location>
</feature>
<keyword evidence="8" id="KW-0406">Ion transport</keyword>
<evidence type="ECO:0000256" key="3">
    <source>
        <dbReference type="ARBA" id="ARBA00022475"/>
    </source>
</evidence>
<protein>
    <recommendedName>
        <fullName evidence="8">Solute carrier organic anion transporter family member</fullName>
    </recommendedName>
</protein>
<evidence type="ECO:0000256" key="1">
    <source>
        <dbReference type="ARBA" id="ARBA00004651"/>
    </source>
</evidence>
<comment type="similarity">
    <text evidence="2 8">Belongs to the organo anion transporter (TC 2.A.60) family.</text>
</comment>